<dbReference type="AlphaFoldDB" id="A0A382RGE8"/>
<organism evidence="1">
    <name type="scientific">marine metagenome</name>
    <dbReference type="NCBI Taxonomy" id="408172"/>
    <lineage>
        <taxon>unclassified sequences</taxon>
        <taxon>metagenomes</taxon>
        <taxon>ecological metagenomes</taxon>
    </lineage>
</organism>
<proteinExistence type="predicted"/>
<reference evidence="1" key="1">
    <citation type="submission" date="2018-05" db="EMBL/GenBank/DDBJ databases">
        <authorList>
            <person name="Lanie J.A."/>
            <person name="Ng W.-L."/>
            <person name="Kazmierczak K.M."/>
            <person name="Andrzejewski T.M."/>
            <person name="Davidsen T.M."/>
            <person name="Wayne K.J."/>
            <person name="Tettelin H."/>
            <person name="Glass J.I."/>
            <person name="Rusch D."/>
            <person name="Podicherti R."/>
            <person name="Tsui H.-C.T."/>
            <person name="Winkler M.E."/>
        </authorList>
    </citation>
    <scope>NUCLEOTIDE SEQUENCE</scope>
</reference>
<dbReference type="EMBL" id="UINC01121498">
    <property type="protein sequence ID" value="SVC96706.1"/>
    <property type="molecule type" value="Genomic_DNA"/>
</dbReference>
<name>A0A382RGE8_9ZZZZ</name>
<protein>
    <submittedName>
        <fullName evidence="1">Uncharacterized protein</fullName>
    </submittedName>
</protein>
<gene>
    <name evidence="1" type="ORF">METZ01_LOCUS349560</name>
</gene>
<accession>A0A382RGE8</accession>
<evidence type="ECO:0000313" key="1">
    <source>
        <dbReference type="EMBL" id="SVC96706.1"/>
    </source>
</evidence>
<sequence>MMSFEDFLEHATIEDTVAEILREVHPVLERKAEDTQASPWEIATALMIELSGISTAAQLDRTVLLNLLAFLIDTTKGSISQFDDILPHASITRH</sequence>